<keyword evidence="3" id="KW-1185">Reference proteome</keyword>
<gene>
    <name evidence="2" type="ORF">Pmani_009898</name>
</gene>
<evidence type="ECO:0000313" key="3">
    <source>
        <dbReference type="Proteomes" id="UP001292094"/>
    </source>
</evidence>
<proteinExistence type="predicted"/>
<evidence type="ECO:0000313" key="2">
    <source>
        <dbReference type="EMBL" id="KAK4319138.1"/>
    </source>
</evidence>
<feature type="region of interest" description="Disordered" evidence="1">
    <location>
        <begin position="82"/>
        <end position="102"/>
    </location>
</feature>
<dbReference type="EMBL" id="JAWZYT010000780">
    <property type="protein sequence ID" value="KAK4319138.1"/>
    <property type="molecule type" value="Genomic_DNA"/>
</dbReference>
<feature type="compositionally biased region" description="Acidic residues" evidence="1">
    <location>
        <begin position="85"/>
        <end position="102"/>
    </location>
</feature>
<name>A0AAE1Q3A3_9EUCA</name>
<protein>
    <submittedName>
        <fullName evidence="2">Uncharacterized protein</fullName>
    </submittedName>
</protein>
<dbReference type="Proteomes" id="UP001292094">
    <property type="component" value="Unassembled WGS sequence"/>
</dbReference>
<reference evidence="2" key="1">
    <citation type="submission" date="2023-11" db="EMBL/GenBank/DDBJ databases">
        <title>Genome assemblies of two species of porcelain crab, Petrolisthes cinctipes and Petrolisthes manimaculis (Anomura: Porcellanidae).</title>
        <authorList>
            <person name="Angst P."/>
        </authorList>
    </citation>
    <scope>NUCLEOTIDE SEQUENCE</scope>
    <source>
        <strain evidence="2">PB745_02</strain>
        <tissue evidence="2">Gill</tissue>
    </source>
</reference>
<accession>A0AAE1Q3A3</accession>
<dbReference type="AlphaFoldDB" id="A0AAE1Q3A3"/>
<evidence type="ECO:0000256" key="1">
    <source>
        <dbReference type="SAM" id="MobiDB-lite"/>
    </source>
</evidence>
<comment type="caution">
    <text evidence="2">The sequence shown here is derived from an EMBL/GenBank/DDBJ whole genome shotgun (WGS) entry which is preliminary data.</text>
</comment>
<organism evidence="2 3">
    <name type="scientific">Petrolisthes manimaculis</name>
    <dbReference type="NCBI Taxonomy" id="1843537"/>
    <lineage>
        <taxon>Eukaryota</taxon>
        <taxon>Metazoa</taxon>
        <taxon>Ecdysozoa</taxon>
        <taxon>Arthropoda</taxon>
        <taxon>Crustacea</taxon>
        <taxon>Multicrustacea</taxon>
        <taxon>Malacostraca</taxon>
        <taxon>Eumalacostraca</taxon>
        <taxon>Eucarida</taxon>
        <taxon>Decapoda</taxon>
        <taxon>Pleocyemata</taxon>
        <taxon>Anomura</taxon>
        <taxon>Galatheoidea</taxon>
        <taxon>Porcellanidae</taxon>
        <taxon>Petrolisthes</taxon>
    </lineage>
</organism>
<sequence>MTAAQHLASSHLGPLADSEGVLASLTASDRTAWTRTKRLSMTELSHGEDKLTLWNVTPFEGYRSGGVTRLAFLVFPMARWGSVKEEEEEEEEQEEMEEEEAT</sequence>